<gene>
    <name evidence="3" type="ORF">J2W91_003241</name>
</gene>
<evidence type="ECO:0000313" key="3">
    <source>
        <dbReference type="EMBL" id="MDR6724773.1"/>
    </source>
</evidence>
<feature type="domain" description="Barstar (barnase inhibitor)" evidence="2">
    <location>
        <begin position="174"/>
        <end position="261"/>
    </location>
</feature>
<evidence type="ECO:0000313" key="4">
    <source>
        <dbReference type="Proteomes" id="UP001254832"/>
    </source>
</evidence>
<dbReference type="EMBL" id="JAVDTR010000008">
    <property type="protein sequence ID" value="MDR6724773.1"/>
    <property type="molecule type" value="Genomic_DNA"/>
</dbReference>
<name>A0AAP5LPR6_PAEAM</name>
<reference evidence="3" key="1">
    <citation type="submission" date="2023-07" db="EMBL/GenBank/DDBJ databases">
        <title>Sorghum-associated microbial communities from plants grown in Nebraska, USA.</title>
        <authorList>
            <person name="Schachtman D."/>
        </authorList>
    </citation>
    <scope>NUCLEOTIDE SEQUENCE</scope>
    <source>
        <strain evidence="3">BE80</strain>
    </source>
</reference>
<dbReference type="InterPro" id="IPR000468">
    <property type="entry name" value="Barstar"/>
</dbReference>
<organism evidence="3 4">
    <name type="scientific">Paenibacillus amylolyticus</name>
    <dbReference type="NCBI Taxonomy" id="1451"/>
    <lineage>
        <taxon>Bacteria</taxon>
        <taxon>Bacillati</taxon>
        <taxon>Bacillota</taxon>
        <taxon>Bacilli</taxon>
        <taxon>Bacillales</taxon>
        <taxon>Paenibacillaceae</taxon>
        <taxon>Paenibacillus</taxon>
    </lineage>
</organism>
<evidence type="ECO:0000259" key="2">
    <source>
        <dbReference type="Pfam" id="PF01337"/>
    </source>
</evidence>
<dbReference type="Gene3D" id="3.30.370.10">
    <property type="entry name" value="Barstar-like"/>
    <property type="match status" value="1"/>
</dbReference>
<dbReference type="AlphaFoldDB" id="A0AAP5LPR6"/>
<evidence type="ECO:0000256" key="1">
    <source>
        <dbReference type="ARBA" id="ARBA00006845"/>
    </source>
</evidence>
<accession>A0AAP5LPR6</accession>
<proteinExistence type="inferred from homology"/>
<comment type="similarity">
    <text evidence="1">Belongs to the barstar family.</text>
</comment>
<comment type="caution">
    <text evidence="3">The sequence shown here is derived from an EMBL/GenBank/DDBJ whole genome shotgun (WGS) entry which is preliminary data.</text>
</comment>
<dbReference type="RefSeq" id="WP_310141426.1">
    <property type="nucleotide sequence ID" value="NZ_JAVDTR010000008.1"/>
</dbReference>
<dbReference type="Pfam" id="PF01337">
    <property type="entry name" value="Barstar"/>
    <property type="match status" value="1"/>
</dbReference>
<sequence length="290" mass="33222">MTFPFVLLDDSTDLIIGHCTDIVGLDGTVINLEEGYHQLIMKHFVFSHEFQQYILQKKEPLSRYAYVGILNKDDHTIGNYGFFIHDTIKYHKLGFPTLASDLKLNVSIHRLISAQELQIWDQWRTALPSELNQWANYDENGRRAWLSVVKSHNNMNIATEIVDNTTDIKEDQAKTFQMDGTYITSYASFFCALGEAMNGPGGYYGSDFNSFIDCTYGGFGANAPFTLMWANHQVARSYLDTKAWQRETDWMRAENERLGEGDFEVELGNRPLYDAIIENLERQGIAVILQ</sequence>
<dbReference type="InterPro" id="IPR035905">
    <property type="entry name" value="Barstar-like_sf"/>
</dbReference>
<protein>
    <recommendedName>
        <fullName evidence="2">Barstar (barnase inhibitor) domain-containing protein</fullName>
    </recommendedName>
</protein>
<dbReference type="Proteomes" id="UP001254832">
    <property type="component" value="Unassembled WGS sequence"/>
</dbReference>
<dbReference type="SUPFAM" id="SSF52038">
    <property type="entry name" value="Barstar-related"/>
    <property type="match status" value="1"/>
</dbReference>